<dbReference type="SMART" id="SM00466">
    <property type="entry name" value="SRA"/>
    <property type="match status" value="1"/>
</dbReference>
<dbReference type="Pfam" id="PF02182">
    <property type="entry name" value="SAD_SRA"/>
    <property type="match status" value="1"/>
</dbReference>
<dbReference type="CDD" id="cd23138">
    <property type="entry name" value="RING-HC_ORTHRUS_rpt1"/>
    <property type="match status" value="1"/>
</dbReference>
<evidence type="ECO:0000256" key="11">
    <source>
        <dbReference type="SAM" id="Coils"/>
    </source>
</evidence>
<dbReference type="EMBL" id="JAKUCV010005154">
    <property type="protein sequence ID" value="KAJ4832337.1"/>
    <property type="molecule type" value="Genomic_DNA"/>
</dbReference>
<keyword evidence="5" id="KW-0833">Ubl conjugation pathway</keyword>
<evidence type="ECO:0000256" key="5">
    <source>
        <dbReference type="ARBA" id="ARBA00022786"/>
    </source>
</evidence>
<evidence type="ECO:0000256" key="8">
    <source>
        <dbReference type="ARBA" id="ARBA00023242"/>
    </source>
</evidence>
<evidence type="ECO:0000256" key="12">
    <source>
        <dbReference type="SAM" id="MobiDB-lite"/>
    </source>
</evidence>
<dbReference type="PROSITE" id="PS51015">
    <property type="entry name" value="YDG"/>
    <property type="match status" value="1"/>
</dbReference>
<comment type="caution">
    <text evidence="15">The sequence shown here is derived from an EMBL/GenBank/DDBJ whole genome shotgun (WGS) entry which is preliminary data.</text>
</comment>
<dbReference type="PANTHER" id="PTHR14140">
    <property type="entry name" value="E3 UBIQUITIN-PROTEIN LIGASE UHRF-RELATED"/>
    <property type="match status" value="1"/>
</dbReference>
<keyword evidence="11" id="KW-0175">Coiled coil</keyword>
<dbReference type="InterPro" id="IPR015947">
    <property type="entry name" value="PUA-like_sf"/>
</dbReference>
<dbReference type="PANTHER" id="PTHR14140:SF46">
    <property type="entry name" value="E3 UBIQUITIN-PROTEIN LIGASE ORTHRUS 1-RELATED"/>
    <property type="match status" value="1"/>
</dbReference>
<dbReference type="InterPro" id="IPR047498">
    <property type="entry name" value="RING-HC_ORTHRUS_rpt1"/>
</dbReference>
<evidence type="ECO:0000256" key="4">
    <source>
        <dbReference type="ARBA" id="ARBA00022771"/>
    </source>
</evidence>
<dbReference type="PROSITE" id="PS50089">
    <property type="entry name" value="ZF_RING_2"/>
    <property type="match status" value="2"/>
</dbReference>
<reference evidence="15" key="1">
    <citation type="submission" date="2022-02" db="EMBL/GenBank/DDBJ databases">
        <authorList>
            <person name="Henning P.M."/>
            <person name="McCubbin A.G."/>
            <person name="Shore J.S."/>
        </authorList>
    </citation>
    <scope>NUCLEOTIDE SEQUENCE</scope>
    <source>
        <strain evidence="15">F60SS</strain>
        <tissue evidence="15">Leaves</tissue>
    </source>
</reference>
<dbReference type="GO" id="GO:0003677">
    <property type="term" value="F:DNA binding"/>
    <property type="evidence" value="ECO:0007669"/>
    <property type="project" value="UniProtKB-KW"/>
</dbReference>
<dbReference type="GO" id="GO:0044027">
    <property type="term" value="P:negative regulation of gene expression via chromosomal CpG island methylation"/>
    <property type="evidence" value="ECO:0007669"/>
    <property type="project" value="TreeGrafter"/>
</dbReference>
<organism evidence="15 16">
    <name type="scientific">Turnera subulata</name>
    <dbReference type="NCBI Taxonomy" id="218843"/>
    <lineage>
        <taxon>Eukaryota</taxon>
        <taxon>Viridiplantae</taxon>
        <taxon>Streptophyta</taxon>
        <taxon>Embryophyta</taxon>
        <taxon>Tracheophyta</taxon>
        <taxon>Spermatophyta</taxon>
        <taxon>Magnoliopsida</taxon>
        <taxon>eudicotyledons</taxon>
        <taxon>Gunneridae</taxon>
        <taxon>Pentapetalae</taxon>
        <taxon>rosids</taxon>
        <taxon>fabids</taxon>
        <taxon>Malpighiales</taxon>
        <taxon>Passifloraceae</taxon>
        <taxon>Turnera</taxon>
    </lineage>
</organism>
<evidence type="ECO:0000313" key="16">
    <source>
        <dbReference type="Proteomes" id="UP001141552"/>
    </source>
</evidence>
<accession>A0A9Q0J8U9</accession>
<dbReference type="GO" id="GO:0008270">
    <property type="term" value="F:zinc ion binding"/>
    <property type="evidence" value="ECO:0007669"/>
    <property type="project" value="UniProtKB-KW"/>
</dbReference>
<evidence type="ECO:0008006" key="17">
    <source>
        <dbReference type="Google" id="ProtNLM"/>
    </source>
</evidence>
<keyword evidence="7" id="KW-0238">DNA-binding</keyword>
<dbReference type="Pfam" id="PF13445">
    <property type="entry name" value="zf-RING_UBOX"/>
    <property type="match status" value="1"/>
</dbReference>
<dbReference type="SUPFAM" id="SSF88697">
    <property type="entry name" value="PUA domain-like"/>
    <property type="match status" value="1"/>
</dbReference>
<dbReference type="SUPFAM" id="SSF57850">
    <property type="entry name" value="RING/U-box"/>
    <property type="match status" value="2"/>
</dbReference>
<dbReference type="SMART" id="SM00184">
    <property type="entry name" value="RING"/>
    <property type="match status" value="2"/>
</dbReference>
<evidence type="ECO:0000256" key="7">
    <source>
        <dbReference type="ARBA" id="ARBA00023125"/>
    </source>
</evidence>
<feature type="domain" description="RING-type" evidence="13">
    <location>
        <begin position="469"/>
        <end position="525"/>
    </location>
</feature>
<keyword evidence="16" id="KW-1185">Reference proteome</keyword>
<evidence type="ECO:0000259" key="13">
    <source>
        <dbReference type="PROSITE" id="PS50089"/>
    </source>
</evidence>
<dbReference type="Proteomes" id="UP001141552">
    <property type="component" value="Unassembled WGS sequence"/>
</dbReference>
<evidence type="ECO:0000256" key="3">
    <source>
        <dbReference type="ARBA" id="ARBA00022723"/>
    </source>
</evidence>
<feature type="domain" description="RING-type" evidence="13">
    <location>
        <begin position="146"/>
        <end position="185"/>
    </location>
</feature>
<dbReference type="InterPro" id="IPR019786">
    <property type="entry name" value="Zinc_finger_PHD-type_CS"/>
</dbReference>
<keyword evidence="6" id="KW-0862">Zinc</keyword>
<dbReference type="InterPro" id="IPR017907">
    <property type="entry name" value="Znf_RING_CS"/>
</dbReference>
<keyword evidence="2" id="KW-0808">Transferase</keyword>
<name>A0A9Q0J8U9_9ROSI</name>
<evidence type="ECO:0000256" key="1">
    <source>
        <dbReference type="ARBA" id="ARBA00004906"/>
    </source>
</evidence>
<feature type="domain" description="YDG" evidence="14">
    <location>
        <begin position="273"/>
        <end position="423"/>
    </location>
</feature>
<proteinExistence type="predicted"/>
<reference evidence="15" key="2">
    <citation type="journal article" date="2023" name="Plants (Basel)">
        <title>Annotation of the Turnera subulata (Passifloraceae) Draft Genome Reveals the S-Locus Evolved after the Divergence of Turneroideae from Passifloroideae in a Stepwise Manner.</title>
        <authorList>
            <person name="Henning P.M."/>
            <person name="Roalson E.H."/>
            <person name="Mir W."/>
            <person name="McCubbin A.G."/>
            <person name="Shore J.S."/>
        </authorList>
    </citation>
    <scope>NUCLEOTIDE SEQUENCE</scope>
    <source>
        <strain evidence="15">F60SS</strain>
    </source>
</reference>
<dbReference type="Gene3D" id="2.30.280.10">
    <property type="entry name" value="SRA-YDG"/>
    <property type="match status" value="1"/>
</dbReference>
<evidence type="ECO:0000256" key="2">
    <source>
        <dbReference type="ARBA" id="ARBA00022679"/>
    </source>
</evidence>
<gene>
    <name evidence="15" type="ORF">Tsubulata_027820</name>
</gene>
<keyword evidence="3" id="KW-0479">Metal-binding</keyword>
<dbReference type="InterPro" id="IPR003105">
    <property type="entry name" value="SRA_YDG"/>
</dbReference>
<dbReference type="InterPro" id="IPR045134">
    <property type="entry name" value="UHRF1/2-like"/>
</dbReference>
<dbReference type="GO" id="GO:0061630">
    <property type="term" value="F:ubiquitin protein ligase activity"/>
    <property type="evidence" value="ECO:0007669"/>
    <property type="project" value="TreeGrafter"/>
</dbReference>
<evidence type="ECO:0000256" key="6">
    <source>
        <dbReference type="ARBA" id="ARBA00022833"/>
    </source>
</evidence>
<dbReference type="PROSITE" id="PS01359">
    <property type="entry name" value="ZF_PHD_1"/>
    <property type="match status" value="1"/>
</dbReference>
<keyword evidence="8 10" id="KW-0539">Nucleus</keyword>
<dbReference type="CDD" id="cd15489">
    <property type="entry name" value="PHD_SF"/>
    <property type="match status" value="1"/>
</dbReference>
<dbReference type="GO" id="GO:0016567">
    <property type="term" value="P:protein ubiquitination"/>
    <property type="evidence" value="ECO:0007669"/>
    <property type="project" value="TreeGrafter"/>
</dbReference>
<dbReference type="Gene3D" id="3.30.40.10">
    <property type="entry name" value="Zinc/RING finger domain, C3HC4 (zinc finger)"/>
    <property type="match status" value="3"/>
</dbReference>
<protein>
    <recommendedName>
        <fullName evidence="17">RING-type E3 ubiquitin transferase</fullName>
    </recommendedName>
</protein>
<evidence type="ECO:0000259" key="14">
    <source>
        <dbReference type="PROSITE" id="PS51015"/>
    </source>
</evidence>
<evidence type="ECO:0000256" key="10">
    <source>
        <dbReference type="PROSITE-ProRule" id="PRU00358"/>
    </source>
</evidence>
<sequence>MAPATNTASATLQLPCDGDGVCMCCKAKPRTEETVTCKICTASWHVDCLVSKPETWDSVRQWDCPDCTGEATAAAAPSAAEGRELVAAIREIEADRTLTEKEKARKKQELVGGKRVLEEDVEEGKTKKKRGGDNEVLNIVDEAFKCSFCMQLPERPVTTPCGHNFCLKCFQKWIGQGKRTCIKCRSKIPPKMASQPCINFALVSAIRVAKMSKSTPEGLVKIDYIVNNQNRPDKAYTTERAQRAGKANACSGRIFVTVHPDHFGPILAENDPERNQGVLVGECWEDRLECRQWGVHRPHVAGIAGQADYGAQSVVLSGGYVDDEDHGEWFLYTGSGGRDLTGNKRTNKEQSFDQEFEKYNEALRVSCLKGYPVRVVSDEHGDRPRTLPVIGELQSATDITERKEDPAWDFDEEDNQWKWKKSPPISKKPIAISTGGTARTDQVRKRPAKVVSQHQNAMIRKKLLKEFSCQICSQVMTLPVTTPCAHNFCRACLEGAFAGKKFERERGGGGRTLRAQKNIMKCPRCPNDISEFLRDVKVNRDLEGVIESLQQKIEENEGADEEDLEGPRAKIQRVVLSLPVIKLVVHSVGSLGDGGLDVFIAQKENMHRRKILVTGGVLGSGYLLYRLYDGHQRRLADLERELARQRENDELIKAQMQAHFENVQRIADTTTLPHAMHYLSTRIEEELDLSHLTERLMKGKGQPNTMFYKNGGIAVCYNNT</sequence>
<evidence type="ECO:0000256" key="9">
    <source>
        <dbReference type="PROSITE-ProRule" id="PRU00175"/>
    </source>
</evidence>
<evidence type="ECO:0000313" key="15">
    <source>
        <dbReference type="EMBL" id="KAJ4832337.1"/>
    </source>
</evidence>
<dbReference type="InterPro" id="IPR011011">
    <property type="entry name" value="Znf_FYVE_PHD"/>
</dbReference>
<feature type="region of interest" description="Disordered" evidence="12">
    <location>
        <begin position="419"/>
        <end position="449"/>
    </location>
</feature>
<dbReference type="Pfam" id="PF13920">
    <property type="entry name" value="zf-C3HC4_3"/>
    <property type="match status" value="1"/>
</dbReference>
<dbReference type="InterPro" id="IPR036987">
    <property type="entry name" value="SRA-YDG_sf"/>
</dbReference>
<comment type="pathway">
    <text evidence="1">Protein modification; protein ubiquitination.</text>
</comment>
<dbReference type="SUPFAM" id="SSF57903">
    <property type="entry name" value="FYVE/PHD zinc finger"/>
    <property type="match status" value="1"/>
</dbReference>
<dbReference type="InterPro" id="IPR001841">
    <property type="entry name" value="Znf_RING"/>
</dbReference>
<feature type="coiled-coil region" evidence="11">
    <location>
        <begin position="628"/>
        <end position="655"/>
    </location>
</feature>
<dbReference type="AlphaFoldDB" id="A0A9Q0J8U9"/>
<feature type="compositionally biased region" description="Low complexity" evidence="12">
    <location>
        <begin position="422"/>
        <end position="433"/>
    </location>
</feature>
<dbReference type="FunFam" id="3.30.40.10:FF:000665">
    <property type="entry name" value="Predicted protein"/>
    <property type="match status" value="1"/>
</dbReference>
<dbReference type="InterPro" id="IPR027370">
    <property type="entry name" value="Znf-RING_euk"/>
</dbReference>
<keyword evidence="4 9" id="KW-0863">Zinc-finger</keyword>
<dbReference type="InterPro" id="IPR013083">
    <property type="entry name" value="Znf_RING/FYVE/PHD"/>
</dbReference>
<dbReference type="GO" id="GO:0005634">
    <property type="term" value="C:nucleus"/>
    <property type="evidence" value="ECO:0007669"/>
    <property type="project" value="UniProtKB-SubCell"/>
</dbReference>
<dbReference type="OrthoDB" id="2270193at2759"/>
<dbReference type="PROSITE" id="PS00518">
    <property type="entry name" value="ZF_RING_1"/>
    <property type="match status" value="1"/>
</dbReference>
<comment type="subcellular location">
    <subcellularLocation>
        <location evidence="10">Nucleus</location>
    </subcellularLocation>
</comment>